<dbReference type="GeneID" id="64590496"/>
<organism evidence="1 2">
    <name type="scientific">Suillus plorans</name>
    <dbReference type="NCBI Taxonomy" id="116603"/>
    <lineage>
        <taxon>Eukaryota</taxon>
        <taxon>Fungi</taxon>
        <taxon>Dikarya</taxon>
        <taxon>Basidiomycota</taxon>
        <taxon>Agaricomycotina</taxon>
        <taxon>Agaricomycetes</taxon>
        <taxon>Agaricomycetidae</taxon>
        <taxon>Boletales</taxon>
        <taxon>Suillineae</taxon>
        <taxon>Suillaceae</taxon>
        <taxon>Suillus</taxon>
    </lineage>
</organism>
<reference evidence="1" key="1">
    <citation type="journal article" date="2020" name="New Phytol.">
        <title>Comparative genomics reveals dynamic genome evolution in host specialist ectomycorrhizal fungi.</title>
        <authorList>
            <person name="Lofgren L.A."/>
            <person name="Nguyen N.H."/>
            <person name="Vilgalys R."/>
            <person name="Ruytinx J."/>
            <person name="Liao H.L."/>
            <person name="Branco S."/>
            <person name="Kuo A."/>
            <person name="LaButti K."/>
            <person name="Lipzen A."/>
            <person name="Andreopoulos W."/>
            <person name="Pangilinan J."/>
            <person name="Riley R."/>
            <person name="Hundley H."/>
            <person name="Na H."/>
            <person name="Barry K."/>
            <person name="Grigoriev I.V."/>
            <person name="Stajich J.E."/>
            <person name="Kennedy P.G."/>
        </authorList>
    </citation>
    <scope>NUCLEOTIDE SEQUENCE</scope>
    <source>
        <strain evidence="1">S12</strain>
    </source>
</reference>
<keyword evidence="2" id="KW-1185">Reference proteome</keyword>
<dbReference type="EMBL" id="JABBWE010000049">
    <property type="protein sequence ID" value="KAG1790545.1"/>
    <property type="molecule type" value="Genomic_DNA"/>
</dbReference>
<dbReference type="InterPro" id="IPR036691">
    <property type="entry name" value="Endo/exonu/phosph_ase_sf"/>
</dbReference>
<dbReference type="Gene3D" id="3.60.10.10">
    <property type="entry name" value="Endonuclease/exonuclease/phosphatase"/>
    <property type="match status" value="1"/>
</dbReference>
<evidence type="ECO:0000313" key="2">
    <source>
        <dbReference type="Proteomes" id="UP000719766"/>
    </source>
</evidence>
<accession>A0A9P7AJ63</accession>
<dbReference type="OrthoDB" id="2840473at2759"/>
<evidence type="ECO:0000313" key="1">
    <source>
        <dbReference type="EMBL" id="KAG1790545.1"/>
    </source>
</evidence>
<feature type="non-terminal residue" evidence="1">
    <location>
        <position position="82"/>
    </location>
</feature>
<dbReference type="RefSeq" id="XP_041157507.1">
    <property type="nucleotide sequence ID" value="XM_041296732.1"/>
</dbReference>
<comment type="caution">
    <text evidence="1">The sequence shown here is derived from an EMBL/GenBank/DDBJ whole genome shotgun (WGS) entry which is preliminary data.</text>
</comment>
<sequence length="82" mass="9584">DYDIVVIQEPVIDFLGNTRATPDWNVIYPTHRYSHQERSRAVTLINKCVNTSNWRQLPFPSSDVVVTQLNGTFRKITIFNIY</sequence>
<protein>
    <recommendedName>
        <fullName evidence="3">Endonuclease/exonuclease/phosphatase domain-containing protein</fullName>
    </recommendedName>
</protein>
<evidence type="ECO:0008006" key="3">
    <source>
        <dbReference type="Google" id="ProtNLM"/>
    </source>
</evidence>
<dbReference type="AlphaFoldDB" id="A0A9P7AJ63"/>
<dbReference type="Proteomes" id="UP000719766">
    <property type="component" value="Unassembled WGS sequence"/>
</dbReference>
<feature type="non-terminal residue" evidence="1">
    <location>
        <position position="1"/>
    </location>
</feature>
<dbReference type="SUPFAM" id="SSF56219">
    <property type="entry name" value="DNase I-like"/>
    <property type="match status" value="1"/>
</dbReference>
<name>A0A9P7AJ63_9AGAM</name>
<gene>
    <name evidence="1" type="ORF">HD556DRAFT_1217979</name>
</gene>
<proteinExistence type="predicted"/>